<dbReference type="Proteomes" id="UP000002630">
    <property type="component" value="Linkage Group LG12"/>
</dbReference>
<sequence>MAKAAKVTLCKYQAIQWHVQALLRRVSCQTGKLESTIRPQTPAAVYNRCHGDFSSSLENLKDSFQQCSIDGTGWATVTSISAVMKKAGITTDEAAVLLLANEPGIRNNHNNTGYAHEQRQDNSAAKSAPRAPLVYWPNIIDFVEQGPARGFGYRGNDVQCTEKWRTSTSSTNNIPPVAKHRFDSGAKKSTTPEDLNVSPSGAGQLKDDENPEGIADSVDLRRNDDFGRNALYYACLCGHAHAAHFVVVRAYGDVEGIPQKERRECRMNALSEEIRRYLDTGISSGATPRTQEAKQDEGRPAQAVPPDREKYHHSGAERIKPDGAREHVGSAGSNGRAVDARESSLSLAHNAASSAEGALSVASLFGWGHDRQKDADY</sequence>
<proteinExistence type="predicted"/>
<feature type="region of interest" description="Disordered" evidence="1">
    <location>
        <begin position="109"/>
        <end position="128"/>
    </location>
</feature>
<keyword evidence="3" id="KW-1185">Reference proteome</keyword>
<reference evidence="2 3" key="1">
    <citation type="journal article" date="2010" name="Nature">
        <title>The Ectocarpus genome and the independent evolution of multicellularity in brown algae.</title>
        <authorList>
            <person name="Cock J.M."/>
            <person name="Sterck L."/>
            <person name="Rouze P."/>
            <person name="Scornet D."/>
            <person name="Allen A.E."/>
            <person name="Amoutzias G."/>
            <person name="Anthouard V."/>
            <person name="Artiguenave F."/>
            <person name="Aury J.M."/>
            <person name="Badger J.H."/>
            <person name="Beszteri B."/>
            <person name="Billiau K."/>
            <person name="Bonnet E."/>
            <person name="Bothwell J.H."/>
            <person name="Bowler C."/>
            <person name="Boyen C."/>
            <person name="Brownlee C."/>
            <person name="Carrano C.J."/>
            <person name="Charrier B."/>
            <person name="Cho G.Y."/>
            <person name="Coelho S.M."/>
            <person name="Collen J."/>
            <person name="Corre E."/>
            <person name="Da Silva C."/>
            <person name="Delage L."/>
            <person name="Delaroque N."/>
            <person name="Dittami S.M."/>
            <person name="Doulbeau S."/>
            <person name="Elias M."/>
            <person name="Farnham G."/>
            <person name="Gachon C.M."/>
            <person name="Gschloessl B."/>
            <person name="Heesch S."/>
            <person name="Jabbari K."/>
            <person name="Jubin C."/>
            <person name="Kawai H."/>
            <person name="Kimura K."/>
            <person name="Kloareg B."/>
            <person name="Kupper F.C."/>
            <person name="Lang D."/>
            <person name="Le Bail A."/>
            <person name="Leblanc C."/>
            <person name="Lerouge P."/>
            <person name="Lohr M."/>
            <person name="Lopez P.J."/>
            <person name="Martens C."/>
            <person name="Maumus F."/>
            <person name="Michel G."/>
            <person name="Miranda-Saavedra D."/>
            <person name="Morales J."/>
            <person name="Moreau H."/>
            <person name="Motomura T."/>
            <person name="Nagasato C."/>
            <person name="Napoli C.A."/>
            <person name="Nelson D.R."/>
            <person name="Nyvall-Collen P."/>
            <person name="Peters A.F."/>
            <person name="Pommier C."/>
            <person name="Potin P."/>
            <person name="Poulain J."/>
            <person name="Quesneville H."/>
            <person name="Read B."/>
            <person name="Rensing S.A."/>
            <person name="Ritter A."/>
            <person name="Rousvoal S."/>
            <person name="Samanta M."/>
            <person name="Samson G."/>
            <person name="Schroeder D.C."/>
            <person name="Segurens B."/>
            <person name="Strittmatter M."/>
            <person name="Tonon T."/>
            <person name="Tregear J.W."/>
            <person name="Valentin K."/>
            <person name="von Dassow P."/>
            <person name="Yamagishi T."/>
            <person name="Van de Peer Y."/>
            <person name="Wincker P."/>
        </authorList>
    </citation>
    <scope>NUCLEOTIDE SEQUENCE [LARGE SCALE GENOMIC DNA]</scope>
    <source>
        <strain evidence="3">Ec32 / CCAP1310/4</strain>
    </source>
</reference>
<evidence type="ECO:0000256" key="1">
    <source>
        <dbReference type="SAM" id="MobiDB-lite"/>
    </source>
</evidence>
<evidence type="ECO:0000313" key="3">
    <source>
        <dbReference type="Proteomes" id="UP000002630"/>
    </source>
</evidence>
<dbReference type="OrthoDB" id="10471121at2759"/>
<dbReference type="EMBL" id="FN649737">
    <property type="protein sequence ID" value="CBN77060.1"/>
    <property type="molecule type" value="Genomic_DNA"/>
</dbReference>
<feature type="compositionally biased region" description="Polar residues" evidence="1">
    <location>
        <begin position="281"/>
        <end position="290"/>
    </location>
</feature>
<dbReference type="EMBL" id="FN648442">
    <property type="protein sequence ID" value="CBN77060.1"/>
    <property type="molecule type" value="Genomic_DNA"/>
</dbReference>
<organism evidence="2 3">
    <name type="scientific">Ectocarpus siliculosus</name>
    <name type="common">Brown alga</name>
    <name type="synonym">Conferva siliculosa</name>
    <dbReference type="NCBI Taxonomy" id="2880"/>
    <lineage>
        <taxon>Eukaryota</taxon>
        <taxon>Sar</taxon>
        <taxon>Stramenopiles</taxon>
        <taxon>Ochrophyta</taxon>
        <taxon>PX clade</taxon>
        <taxon>Phaeophyceae</taxon>
        <taxon>Ectocarpales</taxon>
        <taxon>Ectocarpaceae</taxon>
        <taxon>Ectocarpus</taxon>
    </lineage>
</organism>
<feature type="compositionally biased region" description="Polar residues" evidence="1">
    <location>
        <begin position="187"/>
        <end position="201"/>
    </location>
</feature>
<dbReference type="AlphaFoldDB" id="D8LJN3"/>
<feature type="compositionally biased region" description="Basic and acidic residues" evidence="1">
    <location>
        <begin position="306"/>
        <end position="328"/>
    </location>
</feature>
<evidence type="ECO:0000313" key="2">
    <source>
        <dbReference type="EMBL" id="CBN77060.1"/>
    </source>
</evidence>
<name>D8LJN3_ECTSI</name>
<feature type="region of interest" description="Disordered" evidence="1">
    <location>
        <begin position="279"/>
        <end position="345"/>
    </location>
</feature>
<gene>
    <name evidence="2" type="ORF">Esi_0026_0127</name>
</gene>
<protein>
    <submittedName>
        <fullName evidence="2">Uncharacterized protein</fullName>
    </submittedName>
</protein>
<feature type="region of interest" description="Disordered" evidence="1">
    <location>
        <begin position="165"/>
        <end position="214"/>
    </location>
</feature>
<dbReference type="InParanoid" id="D8LJN3"/>
<accession>D8LJN3</accession>